<accession>L1K1S0</accession>
<evidence type="ECO:0000313" key="3">
    <source>
        <dbReference type="EMBL" id="EKX54293.1"/>
    </source>
</evidence>
<feature type="compositionally biased region" description="Polar residues" evidence="2">
    <location>
        <begin position="100"/>
        <end position="110"/>
    </location>
</feature>
<name>L1K1S0_GUITC</name>
<evidence type="ECO:0008006" key="6">
    <source>
        <dbReference type="Google" id="ProtNLM"/>
    </source>
</evidence>
<dbReference type="KEGG" id="gtt:GUITHDRAFT_160620"/>
<feature type="compositionally biased region" description="Low complexity" evidence="2">
    <location>
        <begin position="25"/>
        <end position="41"/>
    </location>
</feature>
<dbReference type="PaxDb" id="55529-EKX54293"/>
<reference evidence="4" key="3">
    <citation type="submission" date="2016-03" db="UniProtKB">
        <authorList>
            <consortium name="EnsemblProtists"/>
        </authorList>
    </citation>
    <scope>IDENTIFICATION</scope>
</reference>
<dbReference type="GeneID" id="17311170"/>
<keyword evidence="5" id="KW-1185">Reference proteome</keyword>
<proteinExistence type="predicted"/>
<evidence type="ECO:0000313" key="5">
    <source>
        <dbReference type="Proteomes" id="UP000011087"/>
    </source>
</evidence>
<dbReference type="HOGENOM" id="CLU_450142_0_0_1"/>
<reference evidence="3 5" key="1">
    <citation type="journal article" date="2012" name="Nature">
        <title>Algal genomes reveal evolutionary mosaicism and the fate of nucleomorphs.</title>
        <authorList>
            <consortium name="DOE Joint Genome Institute"/>
            <person name="Curtis B.A."/>
            <person name="Tanifuji G."/>
            <person name="Burki F."/>
            <person name="Gruber A."/>
            <person name="Irimia M."/>
            <person name="Maruyama S."/>
            <person name="Arias M.C."/>
            <person name="Ball S.G."/>
            <person name="Gile G.H."/>
            <person name="Hirakawa Y."/>
            <person name="Hopkins J.F."/>
            <person name="Kuo A."/>
            <person name="Rensing S.A."/>
            <person name="Schmutz J."/>
            <person name="Symeonidi A."/>
            <person name="Elias M."/>
            <person name="Eveleigh R.J."/>
            <person name="Herman E.K."/>
            <person name="Klute M.J."/>
            <person name="Nakayama T."/>
            <person name="Obornik M."/>
            <person name="Reyes-Prieto A."/>
            <person name="Armbrust E.V."/>
            <person name="Aves S.J."/>
            <person name="Beiko R.G."/>
            <person name="Coutinho P."/>
            <person name="Dacks J.B."/>
            <person name="Durnford D.G."/>
            <person name="Fast N.M."/>
            <person name="Green B.R."/>
            <person name="Grisdale C.J."/>
            <person name="Hempel F."/>
            <person name="Henrissat B."/>
            <person name="Hoppner M.P."/>
            <person name="Ishida K."/>
            <person name="Kim E."/>
            <person name="Koreny L."/>
            <person name="Kroth P.G."/>
            <person name="Liu Y."/>
            <person name="Malik S.B."/>
            <person name="Maier U.G."/>
            <person name="McRose D."/>
            <person name="Mock T."/>
            <person name="Neilson J.A."/>
            <person name="Onodera N.T."/>
            <person name="Poole A.M."/>
            <person name="Pritham E.J."/>
            <person name="Richards T.A."/>
            <person name="Rocap G."/>
            <person name="Roy S.W."/>
            <person name="Sarai C."/>
            <person name="Schaack S."/>
            <person name="Shirato S."/>
            <person name="Slamovits C.H."/>
            <person name="Spencer D.F."/>
            <person name="Suzuki S."/>
            <person name="Worden A.Z."/>
            <person name="Zauner S."/>
            <person name="Barry K."/>
            <person name="Bell C."/>
            <person name="Bharti A.K."/>
            <person name="Crow J.A."/>
            <person name="Grimwood J."/>
            <person name="Kramer R."/>
            <person name="Lindquist E."/>
            <person name="Lucas S."/>
            <person name="Salamov A."/>
            <person name="McFadden G.I."/>
            <person name="Lane C.E."/>
            <person name="Keeling P.J."/>
            <person name="Gray M.W."/>
            <person name="Grigoriev I.V."/>
            <person name="Archibald J.M."/>
        </authorList>
    </citation>
    <scope>NUCLEOTIDE SEQUENCE</scope>
    <source>
        <strain evidence="3 5">CCMP2712</strain>
    </source>
</reference>
<dbReference type="Proteomes" id="UP000011087">
    <property type="component" value="Unassembled WGS sequence"/>
</dbReference>
<keyword evidence="1" id="KW-0175">Coiled coil</keyword>
<feature type="compositionally biased region" description="Polar residues" evidence="2">
    <location>
        <begin position="158"/>
        <end position="167"/>
    </location>
</feature>
<protein>
    <recommendedName>
        <fullName evidence="6">J domain-containing protein</fullName>
    </recommendedName>
</protein>
<dbReference type="InterPro" id="IPR036869">
    <property type="entry name" value="J_dom_sf"/>
</dbReference>
<dbReference type="RefSeq" id="XP_005841273.1">
    <property type="nucleotide sequence ID" value="XM_005841216.1"/>
</dbReference>
<dbReference type="OrthoDB" id="1262810at2759"/>
<evidence type="ECO:0000256" key="2">
    <source>
        <dbReference type="SAM" id="MobiDB-lite"/>
    </source>
</evidence>
<gene>
    <name evidence="3" type="ORF">GUITHDRAFT_160620</name>
</gene>
<dbReference type="AlphaFoldDB" id="L1K1S0"/>
<feature type="compositionally biased region" description="Basic and acidic residues" evidence="2">
    <location>
        <begin position="174"/>
        <end position="184"/>
    </location>
</feature>
<feature type="compositionally biased region" description="Basic and acidic residues" evidence="2">
    <location>
        <begin position="111"/>
        <end position="126"/>
    </location>
</feature>
<feature type="region of interest" description="Disordered" evidence="2">
    <location>
        <begin position="1"/>
        <end position="63"/>
    </location>
</feature>
<feature type="coiled-coil region" evidence="1">
    <location>
        <begin position="520"/>
        <end position="581"/>
    </location>
</feature>
<evidence type="ECO:0000313" key="4">
    <source>
        <dbReference type="EnsemblProtists" id="EKX54293"/>
    </source>
</evidence>
<sequence>MPALSETDMPFANKSDMFGTDSQRHSNSSNLSSNSEFVGSSADAGVGSRNATPSWQHPSVVHDFRNQGTDLRAYLASLEKESRSRDARIADLKNLAEFLDSQNPSVAQEQNEPKLPSESRRADSRGELGMNKQGAGSLSEAAYSNLQGTENLRYALNSSSQEGQAYHTSPGVESLHEDAEHSETGSEGDNDEVGSTTNTPMKAYLNDLSPQRYQSFGADHDASDTSEYSDSSEGIHMEAGDEVGGAYSDDRNHDLSSREALLRHLRFLNSQVGIESEPVEVTSGRDSVRSDLSSNMQAHVYSSSMRTAMTADHPEGRRLQENKPEVSYSDPVMPTFEPKHQSWSSSLNDGKLRENLGSRENLRNNHADLGQASMHYVDEEDPHSKEYHHGLNHNRRFPFQRSISENISAERANSTRSSIYEYRAQELQKRLSIVEAEAQTYADSLAEMHHVLKPSCLLPLTLFFSKREKSLRSHIERLQIYVQKLEASRNERDMLTLQLGTAYEEIAMRDAALADSAAYMQALKRRNAELQIQLRTLLLERNQGKAEKAQASESEDNIFGLAHIRSKIEEAVKEAAQLKESERKDKIKQLRIRWHPDKNPVLQVTPS</sequence>
<dbReference type="Gene3D" id="1.10.287.110">
    <property type="entry name" value="DnaJ domain"/>
    <property type="match status" value="1"/>
</dbReference>
<reference evidence="5" key="2">
    <citation type="submission" date="2012-11" db="EMBL/GenBank/DDBJ databases">
        <authorList>
            <person name="Kuo A."/>
            <person name="Curtis B.A."/>
            <person name="Tanifuji G."/>
            <person name="Burki F."/>
            <person name="Gruber A."/>
            <person name="Irimia M."/>
            <person name="Maruyama S."/>
            <person name="Arias M.C."/>
            <person name="Ball S.G."/>
            <person name="Gile G.H."/>
            <person name="Hirakawa Y."/>
            <person name="Hopkins J.F."/>
            <person name="Rensing S.A."/>
            <person name="Schmutz J."/>
            <person name="Symeonidi A."/>
            <person name="Elias M."/>
            <person name="Eveleigh R.J."/>
            <person name="Herman E.K."/>
            <person name="Klute M.J."/>
            <person name="Nakayama T."/>
            <person name="Obornik M."/>
            <person name="Reyes-Prieto A."/>
            <person name="Armbrust E.V."/>
            <person name="Aves S.J."/>
            <person name="Beiko R.G."/>
            <person name="Coutinho P."/>
            <person name="Dacks J.B."/>
            <person name="Durnford D.G."/>
            <person name="Fast N.M."/>
            <person name="Green B.R."/>
            <person name="Grisdale C."/>
            <person name="Hempe F."/>
            <person name="Henrissat B."/>
            <person name="Hoppner M.P."/>
            <person name="Ishida K.-I."/>
            <person name="Kim E."/>
            <person name="Koreny L."/>
            <person name="Kroth P.G."/>
            <person name="Liu Y."/>
            <person name="Malik S.-B."/>
            <person name="Maier U.G."/>
            <person name="McRose D."/>
            <person name="Mock T."/>
            <person name="Neilson J.A."/>
            <person name="Onodera N.T."/>
            <person name="Poole A.M."/>
            <person name="Pritham E.J."/>
            <person name="Richards T.A."/>
            <person name="Rocap G."/>
            <person name="Roy S.W."/>
            <person name="Sarai C."/>
            <person name="Schaack S."/>
            <person name="Shirato S."/>
            <person name="Slamovits C.H."/>
            <person name="Spencer D.F."/>
            <person name="Suzuki S."/>
            <person name="Worden A.Z."/>
            <person name="Zauner S."/>
            <person name="Barry K."/>
            <person name="Bell C."/>
            <person name="Bharti A.K."/>
            <person name="Crow J.A."/>
            <person name="Grimwood J."/>
            <person name="Kramer R."/>
            <person name="Lindquist E."/>
            <person name="Lucas S."/>
            <person name="Salamov A."/>
            <person name="McFadden G.I."/>
            <person name="Lane C.E."/>
            <person name="Keeling P.J."/>
            <person name="Gray M.W."/>
            <person name="Grigoriev I.V."/>
            <person name="Archibald J.M."/>
        </authorList>
    </citation>
    <scope>NUCLEOTIDE SEQUENCE</scope>
    <source>
        <strain evidence="5">CCMP2712</strain>
    </source>
</reference>
<dbReference type="EMBL" id="JH992967">
    <property type="protein sequence ID" value="EKX54293.1"/>
    <property type="molecule type" value="Genomic_DNA"/>
</dbReference>
<feature type="region of interest" description="Disordered" evidence="2">
    <location>
        <begin position="100"/>
        <end position="136"/>
    </location>
</feature>
<organism evidence="3">
    <name type="scientific">Guillardia theta (strain CCMP2712)</name>
    <name type="common">Cryptophyte</name>
    <dbReference type="NCBI Taxonomy" id="905079"/>
    <lineage>
        <taxon>Eukaryota</taxon>
        <taxon>Cryptophyceae</taxon>
        <taxon>Pyrenomonadales</taxon>
        <taxon>Geminigeraceae</taxon>
        <taxon>Guillardia</taxon>
    </lineage>
</organism>
<evidence type="ECO:0000256" key="1">
    <source>
        <dbReference type="SAM" id="Coils"/>
    </source>
</evidence>
<dbReference type="EnsemblProtists" id="EKX54293">
    <property type="protein sequence ID" value="EKX54293"/>
    <property type="gene ID" value="GUITHDRAFT_160620"/>
</dbReference>
<feature type="region of interest" description="Disordered" evidence="2">
    <location>
        <begin position="158"/>
        <end position="233"/>
    </location>
</feature>